<proteinExistence type="predicted"/>
<evidence type="ECO:0000313" key="2">
    <source>
        <dbReference type="EMBL" id="KAA2285814.1"/>
    </source>
</evidence>
<dbReference type="EMBL" id="VUOD01000002">
    <property type="protein sequence ID" value="KAA2285814.1"/>
    <property type="molecule type" value="Genomic_DNA"/>
</dbReference>
<dbReference type="AlphaFoldDB" id="A0A5B2ZF29"/>
<dbReference type="RefSeq" id="WP_149859915.1">
    <property type="nucleotide sequence ID" value="NZ_VUOD01000002.1"/>
</dbReference>
<keyword evidence="3" id="KW-1185">Reference proteome</keyword>
<reference evidence="2 3" key="1">
    <citation type="submission" date="2019-09" db="EMBL/GenBank/DDBJ databases">
        <title>Arenimonas chukotkensis sp. nov., a bacterium isolated from Chukotka hot spring, Arctic region, Russia.</title>
        <authorList>
            <person name="Zayulina K.S."/>
            <person name="Prokofeva M.I."/>
            <person name="Elcheninov A.G."/>
            <person name="Novikov A."/>
            <person name="Kochetkova T.V."/>
            <person name="Kublanov I.V."/>
        </authorList>
    </citation>
    <scope>NUCLEOTIDE SEQUENCE [LARGE SCALE GENOMIC DNA]</scope>
    <source>
        <strain evidence="2 3">3729k</strain>
    </source>
</reference>
<sequence>MRSIFALSLALALTACAAPAPPDPAVDEQAGAALLARYEQARADGNPELAERLGNELDDRHGKTAAAATMRESIGEVRRQAEALRGKRRLAGLWDYQSVPVPGGTQHTAAIYSRVPAWSEDSGLPPPRPDARLILRRHPQWGDSAYLVLQMRELRCGPPCELSVRFDEGEAQRFAGEPADTGTGPALFIEDRERFLDALDAAAEVHIQLPQSGALRPSFSFEVGGFDRARHEAGAVAD</sequence>
<evidence type="ECO:0000256" key="1">
    <source>
        <dbReference type="SAM" id="SignalP"/>
    </source>
</evidence>
<organism evidence="2 3">
    <name type="scientific">Arenimonas fontis</name>
    <dbReference type="NCBI Taxonomy" id="2608255"/>
    <lineage>
        <taxon>Bacteria</taxon>
        <taxon>Pseudomonadati</taxon>
        <taxon>Pseudomonadota</taxon>
        <taxon>Gammaproteobacteria</taxon>
        <taxon>Lysobacterales</taxon>
        <taxon>Lysobacteraceae</taxon>
        <taxon>Arenimonas</taxon>
    </lineage>
</organism>
<name>A0A5B2ZF29_9GAMM</name>
<dbReference type="Proteomes" id="UP000322165">
    <property type="component" value="Unassembled WGS sequence"/>
</dbReference>
<accession>A0A5B2ZF29</accession>
<gene>
    <name evidence="2" type="ORF">F0415_04140</name>
</gene>
<dbReference type="PROSITE" id="PS51257">
    <property type="entry name" value="PROKAR_LIPOPROTEIN"/>
    <property type="match status" value="1"/>
</dbReference>
<keyword evidence="1" id="KW-0732">Signal</keyword>
<feature type="signal peptide" evidence="1">
    <location>
        <begin position="1"/>
        <end position="17"/>
    </location>
</feature>
<evidence type="ECO:0008006" key="4">
    <source>
        <dbReference type="Google" id="ProtNLM"/>
    </source>
</evidence>
<protein>
    <recommendedName>
        <fullName evidence="4">Lipoprotein</fullName>
    </recommendedName>
</protein>
<evidence type="ECO:0000313" key="3">
    <source>
        <dbReference type="Proteomes" id="UP000322165"/>
    </source>
</evidence>
<feature type="chain" id="PRO_5022881752" description="Lipoprotein" evidence="1">
    <location>
        <begin position="18"/>
        <end position="238"/>
    </location>
</feature>
<comment type="caution">
    <text evidence="2">The sequence shown here is derived from an EMBL/GenBank/DDBJ whole genome shotgun (WGS) entry which is preliminary data.</text>
</comment>
<reference evidence="2 3" key="2">
    <citation type="submission" date="2019-09" db="EMBL/GenBank/DDBJ databases">
        <authorList>
            <person name="Mazur A."/>
        </authorList>
    </citation>
    <scope>NUCLEOTIDE SEQUENCE [LARGE SCALE GENOMIC DNA]</scope>
    <source>
        <strain evidence="2 3">3729k</strain>
    </source>
</reference>